<sequence length="84" mass="9515">MTRHLEAAPWRMLRRLLNAHPKGLTFLQVRNWSRKDKEEQQLRELARLGLVVIRRSLDGKACYHITPAGIAAADLGEIEQTGAA</sequence>
<dbReference type="EMBL" id="CP042425">
    <property type="protein sequence ID" value="QEL18508.1"/>
    <property type="molecule type" value="Genomic_DNA"/>
</dbReference>
<gene>
    <name evidence="1" type="ORF">PX52LOC_05534</name>
</gene>
<dbReference type="KEGG" id="lrs:PX52LOC_05534"/>
<proteinExistence type="predicted"/>
<organism evidence="1 2">
    <name type="scientific">Limnoglobus roseus</name>
    <dbReference type="NCBI Taxonomy" id="2598579"/>
    <lineage>
        <taxon>Bacteria</taxon>
        <taxon>Pseudomonadati</taxon>
        <taxon>Planctomycetota</taxon>
        <taxon>Planctomycetia</taxon>
        <taxon>Gemmatales</taxon>
        <taxon>Gemmataceae</taxon>
        <taxon>Limnoglobus</taxon>
    </lineage>
</organism>
<evidence type="ECO:0000313" key="1">
    <source>
        <dbReference type="EMBL" id="QEL18508.1"/>
    </source>
</evidence>
<reference evidence="2" key="1">
    <citation type="submission" date="2019-08" db="EMBL/GenBank/DDBJ databases">
        <title>Limnoglobus roseus gen. nov., sp. nov., a novel freshwater planctomycete with a giant genome from the family Gemmataceae.</title>
        <authorList>
            <person name="Kulichevskaya I.S."/>
            <person name="Naumoff D.G."/>
            <person name="Miroshnikov K."/>
            <person name="Ivanova A."/>
            <person name="Philippov D.A."/>
            <person name="Hakobyan A."/>
            <person name="Rijpstra I.C."/>
            <person name="Sinninghe Damste J.S."/>
            <person name="Liesack W."/>
            <person name="Dedysh S.N."/>
        </authorList>
    </citation>
    <scope>NUCLEOTIDE SEQUENCE [LARGE SCALE GENOMIC DNA]</scope>
    <source>
        <strain evidence="2">PX52</strain>
    </source>
</reference>
<keyword evidence="2" id="KW-1185">Reference proteome</keyword>
<dbReference type="Proteomes" id="UP000324974">
    <property type="component" value="Chromosome"/>
</dbReference>
<accession>A0A5C1ANR6</accession>
<dbReference type="AlphaFoldDB" id="A0A5C1ANR6"/>
<protein>
    <recommendedName>
        <fullName evidence="3">ArsR family transcriptional regulator</fullName>
    </recommendedName>
</protein>
<dbReference type="RefSeq" id="WP_149113016.1">
    <property type="nucleotide sequence ID" value="NZ_CP042425.1"/>
</dbReference>
<evidence type="ECO:0008006" key="3">
    <source>
        <dbReference type="Google" id="ProtNLM"/>
    </source>
</evidence>
<name>A0A5C1ANR6_9BACT</name>
<evidence type="ECO:0000313" key="2">
    <source>
        <dbReference type="Proteomes" id="UP000324974"/>
    </source>
</evidence>